<organism evidence="2 3">
    <name type="scientific">Mycobacterium ulcerans str. Harvey</name>
    <dbReference type="NCBI Taxonomy" id="1299332"/>
    <lineage>
        <taxon>Bacteria</taxon>
        <taxon>Bacillati</taxon>
        <taxon>Actinomycetota</taxon>
        <taxon>Actinomycetes</taxon>
        <taxon>Mycobacteriales</taxon>
        <taxon>Mycobacteriaceae</taxon>
        <taxon>Mycobacterium</taxon>
        <taxon>Mycobacterium ulcerans group</taxon>
    </lineage>
</organism>
<protein>
    <submittedName>
        <fullName evidence="2">Conserved transmembrane domain protein</fullName>
    </submittedName>
</protein>
<name>A0ABN0R8J2_MYCUL</name>
<feature type="transmembrane region" description="Helical" evidence="1">
    <location>
        <begin position="12"/>
        <end position="30"/>
    </location>
</feature>
<reference evidence="2 3" key="1">
    <citation type="submission" date="2014-01" db="EMBL/GenBank/DDBJ databases">
        <authorList>
            <person name="Dobos K."/>
            <person name="Lenaerts A."/>
            <person name="Ordway D."/>
            <person name="DeGroote M.A."/>
            <person name="Parker T."/>
            <person name="Sizemore C."/>
            <person name="Tallon L.J."/>
            <person name="Sadzewicz L.K."/>
            <person name="Sengamalay N."/>
            <person name="Fraser C.M."/>
            <person name="Hine E."/>
            <person name="Shefchek K.A."/>
            <person name="Das S.P."/>
            <person name="Tettelin H."/>
        </authorList>
    </citation>
    <scope>NUCLEOTIDE SEQUENCE [LARGE SCALE GENOMIC DNA]</scope>
    <source>
        <strain evidence="2 3">Harvey</strain>
    </source>
</reference>
<evidence type="ECO:0000313" key="2">
    <source>
        <dbReference type="EMBL" id="EUA93456.1"/>
    </source>
</evidence>
<keyword evidence="1" id="KW-1133">Transmembrane helix</keyword>
<feature type="transmembrane region" description="Helical" evidence="1">
    <location>
        <begin position="36"/>
        <end position="57"/>
    </location>
</feature>
<evidence type="ECO:0000256" key="1">
    <source>
        <dbReference type="SAM" id="Phobius"/>
    </source>
</evidence>
<dbReference type="EMBL" id="JAOL01000062">
    <property type="protein sequence ID" value="EUA93456.1"/>
    <property type="molecule type" value="Genomic_DNA"/>
</dbReference>
<accession>A0ABN0R8J2</accession>
<dbReference type="Pfam" id="PF20176">
    <property type="entry name" value="DUF6541"/>
    <property type="match status" value="1"/>
</dbReference>
<dbReference type="Proteomes" id="UP000020681">
    <property type="component" value="Unassembled WGS sequence"/>
</dbReference>
<gene>
    <name evidence="2" type="ORF">I551_0190</name>
</gene>
<dbReference type="InterPro" id="IPR046671">
    <property type="entry name" value="DUF6541"/>
</dbReference>
<comment type="caution">
    <text evidence="2">The sequence shown here is derived from an EMBL/GenBank/DDBJ whole genome shotgun (WGS) entry which is preliminary data.</text>
</comment>
<keyword evidence="1 2" id="KW-0812">Transmembrane</keyword>
<feature type="transmembrane region" description="Helical" evidence="1">
    <location>
        <begin position="69"/>
        <end position="90"/>
    </location>
</feature>
<keyword evidence="1" id="KW-0472">Membrane</keyword>
<evidence type="ECO:0000313" key="3">
    <source>
        <dbReference type="Proteomes" id="UP000020681"/>
    </source>
</evidence>
<sequence>MADRYRGGPPLTYGVIALAIVPYGALGIPWNGWTALVALAVVTAAVTGFQLLLGRFRDKEAEARGVSRGPALTVAAGVALGTLFIAWAAYRGIPHWQSIPAAGTRSGTPTPCASFSTPARPPLPTWASCATSKPMRCCTTPRCFMA</sequence>
<proteinExistence type="predicted"/>
<keyword evidence="3" id="KW-1185">Reference proteome</keyword>